<feature type="domain" description="THAP9-like helix-turn-helix" evidence="1">
    <location>
        <begin position="86"/>
        <end position="126"/>
    </location>
</feature>
<proteinExistence type="predicted"/>
<keyword evidence="3" id="KW-1185">Reference proteome</keyword>
<comment type="caution">
    <text evidence="2">The sequence shown here is derived from an EMBL/GenBank/DDBJ whole genome shotgun (WGS) entry which is preliminary data.</text>
</comment>
<dbReference type="Proteomes" id="UP000478052">
    <property type="component" value="Unassembled WGS sequence"/>
</dbReference>
<dbReference type="EMBL" id="VUJU01002709">
    <property type="protein sequence ID" value="KAF0760333.1"/>
    <property type="molecule type" value="Genomic_DNA"/>
</dbReference>
<accession>A0A6G0YRE3</accession>
<evidence type="ECO:0000313" key="2">
    <source>
        <dbReference type="EMBL" id="KAF0760333.1"/>
    </source>
</evidence>
<evidence type="ECO:0000313" key="3">
    <source>
        <dbReference type="Proteomes" id="UP000478052"/>
    </source>
</evidence>
<name>A0A6G0YRE3_APHCR</name>
<sequence>MITSPDFVDRPPKRLWRSMPNIALHSTDKVFYDTTDIECITPMQVSRESLKIVIDPAGEVNLITEEFDQLWKLKLKMWTVLTVLFPRKYSTELRRFAFLLHFHSCKAYDFVYKEFKTILSHLRTWSKQYTKTDANPGFTEESLNSERSDEFIDFSILQ</sequence>
<dbReference type="OrthoDB" id="6629931at2759"/>
<gene>
    <name evidence="2" type="ORF">FWK35_00019005</name>
</gene>
<organism evidence="2 3">
    <name type="scientific">Aphis craccivora</name>
    <name type="common">Cowpea aphid</name>
    <dbReference type="NCBI Taxonomy" id="307492"/>
    <lineage>
        <taxon>Eukaryota</taxon>
        <taxon>Metazoa</taxon>
        <taxon>Ecdysozoa</taxon>
        <taxon>Arthropoda</taxon>
        <taxon>Hexapoda</taxon>
        <taxon>Insecta</taxon>
        <taxon>Pterygota</taxon>
        <taxon>Neoptera</taxon>
        <taxon>Paraneoptera</taxon>
        <taxon>Hemiptera</taxon>
        <taxon>Sternorrhyncha</taxon>
        <taxon>Aphidomorpha</taxon>
        <taxon>Aphidoidea</taxon>
        <taxon>Aphididae</taxon>
        <taxon>Aphidini</taxon>
        <taxon>Aphis</taxon>
        <taxon>Aphis</taxon>
    </lineage>
</organism>
<evidence type="ECO:0000259" key="1">
    <source>
        <dbReference type="Pfam" id="PF12017"/>
    </source>
</evidence>
<protein>
    <submittedName>
        <fullName evidence="2">THAP domain-containing protein 1 B-like</fullName>
    </submittedName>
</protein>
<dbReference type="InterPro" id="IPR021896">
    <property type="entry name" value="THAP9-like_HTH"/>
</dbReference>
<dbReference type="Pfam" id="PF12017">
    <property type="entry name" value="Tnp_P_element"/>
    <property type="match status" value="1"/>
</dbReference>
<dbReference type="AlphaFoldDB" id="A0A6G0YRE3"/>
<reference evidence="2 3" key="1">
    <citation type="submission" date="2019-08" db="EMBL/GenBank/DDBJ databases">
        <title>Whole genome of Aphis craccivora.</title>
        <authorList>
            <person name="Voronova N.V."/>
            <person name="Shulinski R.S."/>
            <person name="Bandarenka Y.V."/>
            <person name="Zhorov D.G."/>
            <person name="Warner D."/>
        </authorList>
    </citation>
    <scope>NUCLEOTIDE SEQUENCE [LARGE SCALE GENOMIC DNA]</scope>
    <source>
        <strain evidence="2">180601</strain>
        <tissue evidence="2">Whole Body</tissue>
    </source>
</reference>